<sequence length="169" mass="20016">MHFRKIQKRDLVELNQLFKSCLTDLVIREKKEFKLIDDEVDRLNYIVQDSFLNSELHFYVTEMDNHIVGSIALTKPNPFITENISTIQTGYEVACVYIHPSFQRQGIGKFMFKQIKKELARLGQVKYYLDAGFQSSQQYWRQVLGEPSLILEDYWGKGEHHLIWVRELV</sequence>
<name>A0ABU0D703_9BACI</name>
<dbReference type="RefSeq" id="WP_244682446.1">
    <property type="nucleotide sequence ID" value="NZ_JALIRM010000011.1"/>
</dbReference>
<dbReference type="Pfam" id="PF00583">
    <property type="entry name" value="Acetyltransf_1"/>
    <property type="match status" value="1"/>
</dbReference>
<accession>A0ABU0D703</accession>
<dbReference type="SUPFAM" id="SSF55729">
    <property type="entry name" value="Acyl-CoA N-acyltransferases (Nat)"/>
    <property type="match status" value="1"/>
</dbReference>
<protein>
    <submittedName>
        <fullName evidence="2">N-acetylglutamate synthase-like GNAT family acetyltransferase</fullName>
    </submittedName>
</protein>
<dbReference type="EMBL" id="JAUSUO010000008">
    <property type="protein sequence ID" value="MDQ0344170.1"/>
    <property type="molecule type" value="Genomic_DNA"/>
</dbReference>
<dbReference type="Gene3D" id="3.40.630.30">
    <property type="match status" value="1"/>
</dbReference>
<dbReference type="PROSITE" id="PS51186">
    <property type="entry name" value="GNAT"/>
    <property type="match status" value="1"/>
</dbReference>
<gene>
    <name evidence="2" type="ORF">J2S14_003011</name>
</gene>
<dbReference type="InterPro" id="IPR000182">
    <property type="entry name" value="GNAT_dom"/>
</dbReference>
<comment type="caution">
    <text evidence="2">The sequence shown here is derived from an EMBL/GenBank/DDBJ whole genome shotgun (WGS) entry which is preliminary data.</text>
</comment>
<reference evidence="2 3" key="1">
    <citation type="submission" date="2023-07" db="EMBL/GenBank/DDBJ databases">
        <title>Genomic Encyclopedia of Type Strains, Phase IV (KMG-IV): sequencing the most valuable type-strain genomes for metagenomic binning, comparative biology and taxonomic classification.</title>
        <authorList>
            <person name="Goeker M."/>
        </authorList>
    </citation>
    <scope>NUCLEOTIDE SEQUENCE [LARGE SCALE GENOMIC DNA]</scope>
    <source>
        <strain evidence="2 3">DSM 27848</strain>
    </source>
</reference>
<evidence type="ECO:0000313" key="3">
    <source>
        <dbReference type="Proteomes" id="UP001232343"/>
    </source>
</evidence>
<keyword evidence="3" id="KW-1185">Reference proteome</keyword>
<evidence type="ECO:0000313" key="2">
    <source>
        <dbReference type="EMBL" id="MDQ0344170.1"/>
    </source>
</evidence>
<proteinExistence type="predicted"/>
<dbReference type="InterPro" id="IPR016181">
    <property type="entry name" value="Acyl_CoA_acyltransferase"/>
</dbReference>
<dbReference type="Proteomes" id="UP001232343">
    <property type="component" value="Unassembled WGS sequence"/>
</dbReference>
<feature type="domain" description="N-acetyltransferase" evidence="1">
    <location>
        <begin position="1"/>
        <end position="169"/>
    </location>
</feature>
<evidence type="ECO:0000259" key="1">
    <source>
        <dbReference type="PROSITE" id="PS51186"/>
    </source>
</evidence>
<dbReference type="CDD" id="cd04301">
    <property type="entry name" value="NAT_SF"/>
    <property type="match status" value="1"/>
</dbReference>
<organism evidence="2 3">
    <name type="scientific">Lederbergia wuyishanensis</name>
    <dbReference type="NCBI Taxonomy" id="1347903"/>
    <lineage>
        <taxon>Bacteria</taxon>
        <taxon>Bacillati</taxon>
        <taxon>Bacillota</taxon>
        <taxon>Bacilli</taxon>
        <taxon>Bacillales</taxon>
        <taxon>Bacillaceae</taxon>
        <taxon>Lederbergia</taxon>
    </lineage>
</organism>